<keyword evidence="5 7" id="KW-0378">Hydrolase</keyword>
<organism evidence="8 9">
    <name type="scientific">Candidatus Kaiserbacteria bacterium RIFCSPHIGHO2_01_FULL_48_10</name>
    <dbReference type="NCBI Taxonomy" id="1798476"/>
    <lineage>
        <taxon>Bacteria</taxon>
        <taxon>Candidatus Kaiseribacteriota</taxon>
    </lineage>
</organism>
<accession>A0A1F6C230</accession>
<keyword evidence="6 7" id="KW-0862">Zinc</keyword>
<comment type="cofactor">
    <cofactor evidence="7">
        <name>Zn(2+)</name>
        <dbReference type="ChEBI" id="CHEBI:29105"/>
    </cofactor>
    <text evidence="7">Binds 1 zinc ion.</text>
</comment>
<keyword evidence="7" id="KW-0963">Cytoplasm</keyword>
<sequence length="141" mass="16271">MVSVDVLNLTRRPVSEAKILHSVERIIAQLRGKEQFSFLREVRLSVVFVGSARMRKLNAMWRHKDKPTDVLSFVLQKRQTKLSGEIILCPAVIQKKEYGIPIRFDAKVEHLLIHAILHLCGFDHQTDSDWKKMEKIAAKLS</sequence>
<dbReference type="NCBIfam" id="TIGR00043">
    <property type="entry name" value="rRNA maturation RNase YbeY"/>
    <property type="match status" value="1"/>
</dbReference>
<feature type="binding site" evidence="7">
    <location>
        <position position="124"/>
    </location>
    <ligand>
        <name>Zn(2+)</name>
        <dbReference type="ChEBI" id="CHEBI:29105"/>
        <note>catalytic</note>
    </ligand>
</feature>
<dbReference type="EC" id="3.1.-.-" evidence="7"/>
<evidence type="ECO:0000256" key="6">
    <source>
        <dbReference type="ARBA" id="ARBA00022833"/>
    </source>
</evidence>
<dbReference type="Proteomes" id="UP000178249">
    <property type="component" value="Unassembled WGS sequence"/>
</dbReference>
<evidence type="ECO:0000256" key="3">
    <source>
        <dbReference type="ARBA" id="ARBA00022723"/>
    </source>
</evidence>
<evidence type="ECO:0000256" key="7">
    <source>
        <dbReference type="HAMAP-Rule" id="MF_00009"/>
    </source>
</evidence>
<evidence type="ECO:0000256" key="1">
    <source>
        <dbReference type="ARBA" id="ARBA00010875"/>
    </source>
</evidence>
<comment type="subcellular location">
    <subcellularLocation>
        <location evidence="7">Cytoplasm</location>
    </subcellularLocation>
</comment>
<comment type="similarity">
    <text evidence="1 7">Belongs to the endoribonuclease YbeY family.</text>
</comment>
<evidence type="ECO:0000256" key="2">
    <source>
        <dbReference type="ARBA" id="ARBA00022722"/>
    </source>
</evidence>
<feature type="binding site" evidence="7">
    <location>
        <position position="114"/>
    </location>
    <ligand>
        <name>Zn(2+)</name>
        <dbReference type="ChEBI" id="CHEBI:29105"/>
        <note>catalytic</note>
    </ligand>
</feature>
<keyword evidence="7" id="KW-0690">Ribosome biogenesis</keyword>
<dbReference type="GO" id="GO:0004521">
    <property type="term" value="F:RNA endonuclease activity"/>
    <property type="evidence" value="ECO:0007669"/>
    <property type="project" value="UniProtKB-UniRule"/>
</dbReference>
<dbReference type="InterPro" id="IPR002036">
    <property type="entry name" value="YbeY"/>
</dbReference>
<evidence type="ECO:0000256" key="4">
    <source>
        <dbReference type="ARBA" id="ARBA00022759"/>
    </source>
</evidence>
<comment type="function">
    <text evidence="7">Single strand-specific metallo-endoribonuclease involved in late-stage 70S ribosome quality control and in maturation of the 3' terminus of the 16S rRNA.</text>
</comment>
<keyword evidence="4 7" id="KW-0255">Endonuclease</keyword>
<keyword evidence="3 7" id="KW-0479">Metal-binding</keyword>
<dbReference type="GO" id="GO:0006364">
    <property type="term" value="P:rRNA processing"/>
    <property type="evidence" value="ECO:0007669"/>
    <property type="project" value="UniProtKB-UniRule"/>
</dbReference>
<reference evidence="8 9" key="1">
    <citation type="journal article" date="2016" name="Nat. Commun.">
        <title>Thousands of microbial genomes shed light on interconnected biogeochemical processes in an aquifer system.</title>
        <authorList>
            <person name="Anantharaman K."/>
            <person name="Brown C.T."/>
            <person name="Hug L.A."/>
            <person name="Sharon I."/>
            <person name="Castelle C.J."/>
            <person name="Probst A.J."/>
            <person name="Thomas B.C."/>
            <person name="Singh A."/>
            <person name="Wilkins M.J."/>
            <person name="Karaoz U."/>
            <person name="Brodie E.L."/>
            <person name="Williams K.H."/>
            <person name="Hubbard S.S."/>
            <person name="Banfield J.F."/>
        </authorList>
    </citation>
    <scope>NUCLEOTIDE SEQUENCE [LARGE SCALE GENOMIC DNA]</scope>
</reference>
<evidence type="ECO:0000313" key="8">
    <source>
        <dbReference type="EMBL" id="OGG43265.1"/>
    </source>
</evidence>
<dbReference type="AlphaFoldDB" id="A0A1F6C230"/>
<protein>
    <recommendedName>
        <fullName evidence="7">Endoribonuclease YbeY</fullName>
        <ecNumber evidence="7">3.1.-.-</ecNumber>
    </recommendedName>
</protein>
<dbReference type="Pfam" id="PF02130">
    <property type="entry name" value="YbeY"/>
    <property type="match status" value="1"/>
</dbReference>
<gene>
    <name evidence="7" type="primary">ybeY</name>
    <name evidence="8" type="ORF">A2841_01360</name>
</gene>
<dbReference type="GO" id="GO:0005737">
    <property type="term" value="C:cytoplasm"/>
    <property type="evidence" value="ECO:0007669"/>
    <property type="project" value="UniProtKB-SubCell"/>
</dbReference>
<comment type="caution">
    <text evidence="8">The sequence shown here is derived from an EMBL/GenBank/DDBJ whole genome shotgun (WGS) entry which is preliminary data.</text>
</comment>
<dbReference type="GO" id="GO:0004222">
    <property type="term" value="F:metalloendopeptidase activity"/>
    <property type="evidence" value="ECO:0007669"/>
    <property type="project" value="InterPro"/>
</dbReference>
<evidence type="ECO:0000256" key="5">
    <source>
        <dbReference type="ARBA" id="ARBA00022801"/>
    </source>
</evidence>
<dbReference type="HAMAP" id="MF_00009">
    <property type="entry name" value="Endoribonucl_YbeY"/>
    <property type="match status" value="1"/>
</dbReference>
<proteinExistence type="inferred from homology"/>
<evidence type="ECO:0000313" key="9">
    <source>
        <dbReference type="Proteomes" id="UP000178249"/>
    </source>
</evidence>
<keyword evidence="2 7" id="KW-0540">Nuclease</keyword>
<dbReference type="InterPro" id="IPR023091">
    <property type="entry name" value="MetalPrtase_cat_dom_sf_prd"/>
</dbReference>
<dbReference type="PANTHER" id="PTHR46986:SF1">
    <property type="entry name" value="ENDORIBONUCLEASE YBEY, CHLOROPLASTIC"/>
    <property type="match status" value="1"/>
</dbReference>
<name>A0A1F6C230_9BACT</name>
<dbReference type="SUPFAM" id="SSF55486">
    <property type="entry name" value="Metalloproteases ('zincins'), catalytic domain"/>
    <property type="match status" value="1"/>
</dbReference>
<feature type="binding site" evidence="7">
    <location>
        <position position="118"/>
    </location>
    <ligand>
        <name>Zn(2+)</name>
        <dbReference type="ChEBI" id="CHEBI:29105"/>
        <note>catalytic</note>
    </ligand>
</feature>
<dbReference type="EMBL" id="MFKP01000046">
    <property type="protein sequence ID" value="OGG43265.1"/>
    <property type="molecule type" value="Genomic_DNA"/>
</dbReference>
<dbReference type="PANTHER" id="PTHR46986">
    <property type="entry name" value="ENDORIBONUCLEASE YBEY, CHLOROPLASTIC"/>
    <property type="match status" value="1"/>
</dbReference>
<dbReference type="GO" id="GO:0008270">
    <property type="term" value="F:zinc ion binding"/>
    <property type="evidence" value="ECO:0007669"/>
    <property type="project" value="UniProtKB-UniRule"/>
</dbReference>
<keyword evidence="7" id="KW-0698">rRNA processing</keyword>
<dbReference type="Gene3D" id="3.40.390.30">
    <property type="entry name" value="Metalloproteases ('zincins'), catalytic domain"/>
    <property type="match status" value="1"/>
</dbReference>